<dbReference type="RefSeq" id="YP_009841247.1">
    <property type="nucleotide sequence ID" value="NC_048730.1"/>
</dbReference>
<protein>
    <submittedName>
        <fullName evidence="1">Uncharacterized protein</fullName>
    </submittedName>
</protein>
<evidence type="ECO:0000313" key="2">
    <source>
        <dbReference type="Proteomes" id="UP000271820"/>
    </source>
</evidence>
<sequence length="70" mass="7960">MIICGTEVRVKDGRPKVSPEYYGEKGVVFKRTRFLKALGAGEYEIRFYDDSLNRINGVTGGFIEEDLEIL</sequence>
<name>A0A385UHE0_9CAUD</name>
<organism evidence="1 2">
    <name type="scientific">Streptomyces phage Yaboi</name>
    <dbReference type="NCBI Taxonomy" id="2301621"/>
    <lineage>
        <taxon>Viruses</taxon>
        <taxon>Duplodnaviria</taxon>
        <taxon>Heunggongvirae</taxon>
        <taxon>Uroviricota</taxon>
        <taxon>Caudoviricetes</taxon>
        <taxon>Stanwilliamsviridae</taxon>
        <taxon>Boydwoodruffvirinae</taxon>
        <taxon>Karimacvirus</taxon>
        <taxon>Karimacvirus yaboi</taxon>
        <taxon>Streptomyces virus Yaboi</taxon>
    </lineage>
</organism>
<gene>
    <name evidence="1" type="primary">119</name>
    <name evidence="1" type="ORF">SEA_YABOI_119</name>
</gene>
<reference evidence="1 2" key="1">
    <citation type="submission" date="2018-08" db="EMBL/GenBank/DDBJ databases">
        <authorList>
            <person name="Hogarty M.P."/>
            <person name="Sinkre R.A."/>
            <person name="Rubiano R."/>
            <person name="Harback M.R."/>
            <person name="Shaffer C.D."/>
            <person name="Weston-Hafer K.A."/>
            <person name="Russell D.A."/>
            <person name="Pope W.H."/>
            <person name="Jacobs-Sera D."/>
            <person name="Hendrix R.W."/>
            <person name="Hatfull G.F."/>
        </authorList>
    </citation>
    <scope>NUCLEOTIDE SEQUENCE [LARGE SCALE GENOMIC DNA]</scope>
</reference>
<keyword evidence="2" id="KW-1185">Reference proteome</keyword>
<proteinExistence type="predicted"/>
<evidence type="ECO:0000313" key="1">
    <source>
        <dbReference type="EMBL" id="AYB70948.1"/>
    </source>
</evidence>
<accession>A0A385UHE0</accession>
<dbReference type="Proteomes" id="UP000271820">
    <property type="component" value="Segment"/>
</dbReference>
<dbReference type="KEGG" id="vg:55611480"/>
<dbReference type="GeneID" id="55611480"/>
<dbReference type="EMBL" id="MH727564">
    <property type="protein sequence ID" value="AYB70948.1"/>
    <property type="molecule type" value="Genomic_DNA"/>
</dbReference>